<dbReference type="GO" id="GO:0005524">
    <property type="term" value="F:ATP binding"/>
    <property type="evidence" value="ECO:0007669"/>
    <property type="project" value="UniProtKB-UniRule"/>
</dbReference>
<feature type="binding site" evidence="3">
    <location>
        <position position="98"/>
    </location>
    <ligand>
        <name>ATP</name>
        <dbReference type="ChEBI" id="CHEBI:30616"/>
    </ligand>
</feature>
<feature type="non-terminal residue" evidence="6">
    <location>
        <position position="342"/>
    </location>
</feature>
<dbReference type="Gene3D" id="1.10.510.10">
    <property type="entry name" value="Transferase(Phosphotransferase) domain 1"/>
    <property type="match status" value="1"/>
</dbReference>
<dbReference type="InterPro" id="IPR011009">
    <property type="entry name" value="Kinase-like_dom_sf"/>
</dbReference>
<evidence type="ECO:0000256" key="1">
    <source>
        <dbReference type="ARBA" id="ARBA00022741"/>
    </source>
</evidence>
<evidence type="ECO:0000256" key="3">
    <source>
        <dbReference type="PROSITE-ProRule" id="PRU10141"/>
    </source>
</evidence>
<dbReference type="PANTHER" id="PTHR24347">
    <property type="entry name" value="SERINE/THREONINE-PROTEIN KINASE"/>
    <property type="match status" value="1"/>
</dbReference>
<feature type="domain" description="Protein kinase" evidence="5">
    <location>
        <begin position="69"/>
        <end position="325"/>
    </location>
</feature>
<sequence>RRQRQRSGSTLLGWESHTVKAHERTEAYLHDLGALAPTMNPNDLLLAEITSAYDVDPDGALGGGGGSGGGGSGGLGEGASATVRRAMHRDTGRPVAIKAISKRYLFTQAEQAGADREMVNQRRLCHRHVVRLYETYETDTELFLVLERATCGSLDDLLFVRRRLTELEAKIVLKQVLDAVQYCHAQGLQSSPLSISGLVVKLCDFGHSRKVPDVKYFKYTGDIHKIPHHLFQHTGTQGYISPEILLQNSYGKAADMWSCGVLMHKLLSGAVPWNSPRGCLQEPLALKARLWNDISDEAKDLLRGLLEVDQELRLSASQALNHAWFAGIEHCTAMPTYAPGGR</sequence>
<dbReference type="InterPro" id="IPR000719">
    <property type="entry name" value="Prot_kinase_dom"/>
</dbReference>
<evidence type="ECO:0000313" key="7">
    <source>
        <dbReference type="Proteomes" id="UP000664859"/>
    </source>
</evidence>
<evidence type="ECO:0000256" key="4">
    <source>
        <dbReference type="SAM" id="MobiDB-lite"/>
    </source>
</evidence>
<gene>
    <name evidence="6" type="ORF">JKP88DRAFT_329744</name>
</gene>
<dbReference type="Proteomes" id="UP000664859">
    <property type="component" value="Unassembled WGS sequence"/>
</dbReference>
<keyword evidence="2 3" id="KW-0067">ATP-binding</keyword>
<dbReference type="PROSITE" id="PS50011">
    <property type="entry name" value="PROTEIN_KINASE_DOM"/>
    <property type="match status" value="1"/>
</dbReference>
<dbReference type="FunFam" id="1.10.510.10:FF:000571">
    <property type="entry name" value="Maternal embryonic leucine zipper kinase"/>
    <property type="match status" value="1"/>
</dbReference>
<organism evidence="6 7">
    <name type="scientific">Tribonema minus</name>
    <dbReference type="NCBI Taxonomy" id="303371"/>
    <lineage>
        <taxon>Eukaryota</taxon>
        <taxon>Sar</taxon>
        <taxon>Stramenopiles</taxon>
        <taxon>Ochrophyta</taxon>
        <taxon>PX clade</taxon>
        <taxon>Xanthophyceae</taxon>
        <taxon>Tribonematales</taxon>
        <taxon>Tribonemataceae</taxon>
        <taxon>Tribonema</taxon>
    </lineage>
</organism>
<evidence type="ECO:0000313" key="6">
    <source>
        <dbReference type="EMBL" id="KAG5178424.1"/>
    </source>
</evidence>
<feature type="compositionally biased region" description="Gly residues" evidence="4">
    <location>
        <begin position="60"/>
        <end position="77"/>
    </location>
</feature>
<accession>A0A835YNM8</accession>
<dbReference type="EMBL" id="JAFCMP010000515">
    <property type="protein sequence ID" value="KAG5178424.1"/>
    <property type="molecule type" value="Genomic_DNA"/>
</dbReference>
<dbReference type="PROSITE" id="PS00107">
    <property type="entry name" value="PROTEIN_KINASE_ATP"/>
    <property type="match status" value="1"/>
</dbReference>
<dbReference type="InterPro" id="IPR017441">
    <property type="entry name" value="Protein_kinase_ATP_BS"/>
</dbReference>
<dbReference type="AlphaFoldDB" id="A0A835YNM8"/>
<dbReference type="GO" id="GO:0004672">
    <property type="term" value="F:protein kinase activity"/>
    <property type="evidence" value="ECO:0007669"/>
    <property type="project" value="InterPro"/>
</dbReference>
<evidence type="ECO:0000259" key="5">
    <source>
        <dbReference type="PROSITE" id="PS50011"/>
    </source>
</evidence>
<protein>
    <submittedName>
        <fullName evidence="6">Kinase-like domain-containing protein</fullName>
    </submittedName>
</protein>
<comment type="caution">
    <text evidence="6">The sequence shown here is derived from an EMBL/GenBank/DDBJ whole genome shotgun (WGS) entry which is preliminary data.</text>
</comment>
<dbReference type="SUPFAM" id="SSF56112">
    <property type="entry name" value="Protein kinase-like (PK-like)"/>
    <property type="match status" value="1"/>
</dbReference>
<keyword evidence="6" id="KW-0418">Kinase</keyword>
<feature type="region of interest" description="Disordered" evidence="4">
    <location>
        <begin position="60"/>
        <end position="79"/>
    </location>
</feature>
<keyword evidence="7" id="KW-1185">Reference proteome</keyword>
<name>A0A835YNM8_9STRA</name>
<keyword evidence="1 3" id="KW-0547">Nucleotide-binding</keyword>
<dbReference type="OrthoDB" id="1738954at2759"/>
<reference evidence="6" key="1">
    <citation type="submission" date="2021-02" db="EMBL/GenBank/DDBJ databases">
        <title>First Annotated Genome of the Yellow-green Alga Tribonema minus.</title>
        <authorList>
            <person name="Mahan K.M."/>
        </authorList>
    </citation>
    <scope>NUCLEOTIDE SEQUENCE</scope>
    <source>
        <strain evidence="6">UTEX B ZZ1240</strain>
    </source>
</reference>
<keyword evidence="6" id="KW-0808">Transferase</keyword>
<evidence type="ECO:0000256" key="2">
    <source>
        <dbReference type="ARBA" id="ARBA00022840"/>
    </source>
</evidence>
<proteinExistence type="predicted"/>
<dbReference type="Pfam" id="PF00069">
    <property type="entry name" value="Pkinase"/>
    <property type="match status" value="1"/>
</dbReference>